<comment type="caution">
    <text evidence="1">The sequence shown here is derived from an EMBL/GenBank/DDBJ whole genome shotgun (WGS) entry which is preliminary data.</text>
</comment>
<proteinExistence type="predicted"/>
<reference evidence="1 2" key="1">
    <citation type="journal article" date="2022" name="DNA Res.">
        <title>Chromosomal-level genome assembly of the orchid tree Bauhinia variegata (Leguminosae; Cercidoideae) supports the allotetraploid origin hypothesis of Bauhinia.</title>
        <authorList>
            <person name="Zhong Y."/>
            <person name="Chen Y."/>
            <person name="Zheng D."/>
            <person name="Pang J."/>
            <person name="Liu Y."/>
            <person name="Luo S."/>
            <person name="Meng S."/>
            <person name="Qian L."/>
            <person name="Wei D."/>
            <person name="Dai S."/>
            <person name="Zhou R."/>
        </authorList>
    </citation>
    <scope>NUCLEOTIDE SEQUENCE [LARGE SCALE GENOMIC DNA]</scope>
    <source>
        <strain evidence="1">BV-YZ2020</strain>
    </source>
</reference>
<dbReference type="EMBL" id="CM039426">
    <property type="protein sequence ID" value="KAI4358002.1"/>
    <property type="molecule type" value="Genomic_DNA"/>
</dbReference>
<name>A0ACB9QB48_BAUVA</name>
<keyword evidence="2" id="KW-1185">Reference proteome</keyword>
<accession>A0ACB9QB48</accession>
<protein>
    <submittedName>
        <fullName evidence="1">Uncharacterized protein</fullName>
    </submittedName>
</protein>
<evidence type="ECO:0000313" key="1">
    <source>
        <dbReference type="EMBL" id="KAI4358002.1"/>
    </source>
</evidence>
<organism evidence="1 2">
    <name type="scientific">Bauhinia variegata</name>
    <name type="common">Purple orchid tree</name>
    <name type="synonym">Phanera variegata</name>
    <dbReference type="NCBI Taxonomy" id="167791"/>
    <lineage>
        <taxon>Eukaryota</taxon>
        <taxon>Viridiplantae</taxon>
        <taxon>Streptophyta</taxon>
        <taxon>Embryophyta</taxon>
        <taxon>Tracheophyta</taxon>
        <taxon>Spermatophyta</taxon>
        <taxon>Magnoliopsida</taxon>
        <taxon>eudicotyledons</taxon>
        <taxon>Gunneridae</taxon>
        <taxon>Pentapetalae</taxon>
        <taxon>rosids</taxon>
        <taxon>fabids</taxon>
        <taxon>Fabales</taxon>
        <taxon>Fabaceae</taxon>
        <taxon>Cercidoideae</taxon>
        <taxon>Cercideae</taxon>
        <taxon>Bauhiniinae</taxon>
        <taxon>Bauhinia</taxon>
    </lineage>
</organism>
<gene>
    <name evidence="1" type="ORF">L6164_001911</name>
</gene>
<dbReference type="Proteomes" id="UP000828941">
    <property type="component" value="Chromosome 1"/>
</dbReference>
<sequence length="462" mass="52874">MSIPAIVYYGLTLTFCAFLALLKWNEIRYRRKGMPPGTMGWPIFGETAGFFKKGPNFMKNKRARYGKLFKIHALGSPIVVCMDPDVNRYILLNEAKGLVPGYPVSMMDMIGSRNIFAVHGVDHKRIRGSLSTALGPAAIRVHLLPIIDKYTKSFLDNWAGKIIDIQEKTKEMSFLVAMRLIAENESSSFHDAFKATFHDLTLGTMSLPIKIPGTSYYRGLKSRNKVIAILKEVLAKRRASSTTHDDILDQLLRNEACKLSDEEIIDQIITILVSGYETESTTSMMAVKYLHDHPRALQAIRDEHFAIQQSKKPDEQLSWDDCKNMTFTRAVIFEALRLASVVSGSLRKATTDVQLNGFTIPKGWRVCVYIREINYDPFIYEEPFTFNPWRWMDKDLESHKHNMMFGGGSRMCPGKDLGIVRISLFLHHFMTRYRWEEVEGNKLLKFPRVEAPNGLNVRVEQY</sequence>
<evidence type="ECO:0000313" key="2">
    <source>
        <dbReference type="Proteomes" id="UP000828941"/>
    </source>
</evidence>